<dbReference type="Gene3D" id="3.30.200.20">
    <property type="entry name" value="Phosphorylase Kinase, domain 1"/>
    <property type="match status" value="1"/>
</dbReference>
<dbReference type="Proteomes" id="UP000287033">
    <property type="component" value="Unassembled WGS sequence"/>
</dbReference>
<keyword evidence="3 13" id="KW-0723">Serine/threonine-protein kinase</keyword>
<comment type="catalytic activity">
    <reaction evidence="9">
        <text>L-threonyl-[protein] + ATP = O-phospho-L-threonyl-[protein] + ADP + H(+)</text>
        <dbReference type="Rhea" id="RHEA:46608"/>
        <dbReference type="Rhea" id="RHEA-COMP:11060"/>
        <dbReference type="Rhea" id="RHEA-COMP:11605"/>
        <dbReference type="ChEBI" id="CHEBI:15378"/>
        <dbReference type="ChEBI" id="CHEBI:30013"/>
        <dbReference type="ChEBI" id="CHEBI:30616"/>
        <dbReference type="ChEBI" id="CHEBI:61977"/>
        <dbReference type="ChEBI" id="CHEBI:456216"/>
        <dbReference type="EC" id="2.7.11.22"/>
    </reaction>
</comment>
<name>A0A401SDL9_CHIPU</name>
<dbReference type="GO" id="GO:0004693">
    <property type="term" value="F:cyclin-dependent protein serine/threonine kinase activity"/>
    <property type="evidence" value="ECO:0007669"/>
    <property type="project" value="UniProtKB-EC"/>
</dbReference>
<dbReference type="OMA" id="FIVIREV"/>
<dbReference type="PROSITE" id="PS00107">
    <property type="entry name" value="PROTEIN_KINASE_ATP"/>
    <property type="match status" value="1"/>
</dbReference>
<dbReference type="PANTHER" id="PTHR24056">
    <property type="entry name" value="CELL DIVISION PROTEIN KINASE"/>
    <property type="match status" value="1"/>
</dbReference>
<dbReference type="OrthoDB" id="1732493at2759"/>
<dbReference type="GO" id="GO:0004707">
    <property type="term" value="F:MAP kinase activity"/>
    <property type="evidence" value="ECO:0007669"/>
    <property type="project" value="UniProtKB-EC"/>
</dbReference>
<keyword evidence="7 12" id="KW-0067">ATP-binding</keyword>
<dbReference type="InterPro" id="IPR017441">
    <property type="entry name" value="Protein_kinase_ATP_BS"/>
</dbReference>
<dbReference type="EMBL" id="BEZZ01000208">
    <property type="protein sequence ID" value="GCC28488.1"/>
    <property type="molecule type" value="Genomic_DNA"/>
</dbReference>
<comment type="similarity">
    <text evidence="2">Belongs to the protein kinase superfamily. CMGC Ser/Thr protein kinase family. MAP kinase subfamily.</text>
</comment>
<feature type="domain" description="Protein kinase" evidence="14">
    <location>
        <begin position="9"/>
        <end position="279"/>
    </location>
</feature>
<comment type="catalytic activity">
    <reaction evidence="8">
        <text>L-threonyl-[protein] + ATP = O-phospho-L-threonyl-[protein] + ADP + H(+)</text>
        <dbReference type="Rhea" id="RHEA:46608"/>
        <dbReference type="Rhea" id="RHEA-COMP:11060"/>
        <dbReference type="Rhea" id="RHEA-COMP:11605"/>
        <dbReference type="ChEBI" id="CHEBI:15378"/>
        <dbReference type="ChEBI" id="CHEBI:30013"/>
        <dbReference type="ChEBI" id="CHEBI:30616"/>
        <dbReference type="ChEBI" id="CHEBI:61977"/>
        <dbReference type="ChEBI" id="CHEBI:456216"/>
        <dbReference type="EC" id="2.7.11.24"/>
    </reaction>
</comment>
<evidence type="ECO:0000313" key="15">
    <source>
        <dbReference type="EMBL" id="GCC28488.1"/>
    </source>
</evidence>
<gene>
    <name evidence="15" type="ORF">chiPu_0006918</name>
</gene>
<protein>
    <recommendedName>
        <fullName evidence="14">Protein kinase domain-containing protein</fullName>
    </recommendedName>
</protein>
<keyword evidence="6" id="KW-0418">Kinase</keyword>
<evidence type="ECO:0000256" key="8">
    <source>
        <dbReference type="ARBA" id="ARBA00047592"/>
    </source>
</evidence>
<dbReference type="PROSITE" id="PS50011">
    <property type="entry name" value="PROTEIN_KINASE_DOM"/>
    <property type="match status" value="1"/>
</dbReference>
<dbReference type="InterPro" id="IPR050108">
    <property type="entry name" value="CDK"/>
</dbReference>
<evidence type="ECO:0000256" key="4">
    <source>
        <dbReference type="ARBA" id="ARBA00022679"/>
    </source>
</evidence>
<dbReference type="STRING" id="137246.A0A401SDL9"/>
<dbReference type="PROSITE" id="PS00108">
    <property type="entry name" value="PROTEIN_KINASE_ST"/>
    <property type="match status" value="1"/>
</dbReference>
<evidence type="ECO:0000256" key="1">
    <source>
        <dbReference type="ARBA" id="ARBA00006485"/>
    </source>
</evidence>
<comment type="catalytic activity">
    <reaction evidence="11">
        <text>L-seryl-[protein] + ATP = O-phospho-L-seryl-[protein] + ADP + H(+)</text>
        <dbReference type="Rhea" id="RHEA:17989"/>
        <dbReference type="Rhea" id="RHEA-COMP:9863"/>
        <dbReference type="Rhea" id="RHEA-COMP:11604"/>
        <dbReference type="ChEBI" id="CHEBI:15378"/>
        <dbReference type="ChEBI" id="CHEBI:29999"/>
        <dbReference type="ChEBI" id="CHEBI:30616"/>
        <dbReference type="ChEBI" id="CHEBI:83421"/>
        <dbReference type="ChEBI" id="CHEBI:456216"/>
        <dbReference type="EC" id="2.7.11.22"/>
    </reaction>
</comment>
<keyword evidence="16" id="KW-1185">Reference proteome</keyword>
<dbReference type="SUPFAM" id="SSF56112">
    <property type="entry name" value="Protein kinase-like (PK-like)"/>
    <property type="match status" value="1"/>
</dbReference>
<dbReference type="Pfam" id="PF00069">
    <property type="entry name" value="Pkinase"/>
    <property type="match status" value="1"/>
</dbReference>
<sequence>MESSHCVRYELLAEIGEGAYGKVYKARDLENNGRFVALKRIEIPRTKEGIPFIVIREVAWLKQLEVFDHPNVVRLFNVELSSRTDEVMKLTLVFELVEQDLSMFLTKVHKPGLPHKEVKNIMLQLCRGLDFLHANRVVHRDLKPQNVLVSNSGQVKLADFGLARVYSFNMALTPVVVTLWYRAPEVLLNSRYTAAVDIWSVGCIFAEMLQLRPFLCGISDINQLQKIFDTLGLPDEEEWPTDAPLPYSSFTAKPQKPIEDLLPQIDSLGKDLLLVSLPI</sequence>
<reference evidence="15 16" key="1">
    <citation type="journal article" date="2018" name="Nat. Ecol. Evol.">
        <title>Shark genomes provide insights into elasmobranch evolution and the origin of vertebrates.</title>
        <authorList>
            <person name="Hara Y"/>
            <person name="Yamaguchi K"/>
            <person name="Onimaru K"/>
            <person name="Kadota M"/>
            <person name="Koyanagi M"/>
            <person name="Keeley SD"/>
            <person name="Tatsumi K"/>
            <person name="Tanaka K"/>
            <person name="Motone F"/>
            <person name="Kageyama Y"/>
            <person name="Nozu R"/>
            <person name="Adachi N"/>
            <person name="Nishimura O"/>
            <person name="Nakagawa R"/>
            <person name="Tanegashima C"/>
            <person name="Kiyatake I"/>
            <person name="Matsumoto R"/>
            <person name="Murakumo K"/>
            <person name="Nishida K"/>
            <person name="Terakita A"/>
            <person name="Kuratani S"/>
            <person name="Sato K"/>
            <person name="Hyodo S Kuraku.S."/>
        </authorList>
    </citation>
    <scope>NUCLEOTIDE SEQUENCE [LARGE SCALE GENOMIC DNA]</scope>
</reference>
<dbReference type="GO" id="GO:0010389">
    <property type="term" value="P:regulation of G2/M transition of mitotic cell cycle"/>
    <property type="evidence" value="ECO:0007669"/>
    <property type="project" value="TreeGrafter"/>
</dbReference>
<evidence type="ECO:0000256" key="6">
    <source>
        <dbReference type="ARBA" id="ARBA00022777"/>
    </source>
</evidence>
<keyword evidence="4" id="KW-0808">Transferase</keyword>
<comment type="caution">
    <text evidence="15">The sequence shown here is derived from an EMBL/GenBank/DDBJ whole genome shotgun (WGS) entry which is preliminary data.</text>
</comment>
<dbReference type="GO" id="GO:0000082">
    <property type="term" value="P:G1/S transition of mitotic cell cycle"/>
    <property type="evidence" value="ECO:0007669"/>
    <property type="project" value="TreeGrafter"/>
</dbReference>
<dbReference type="FunFam" id="1.10.510.10:FF:000624">
    <property type="entry name" value="Mitogen-activated protein kinase"/>
    <property type="match status" value="1"/>
</dbReference>
<dbReference type="InterPro" id="IPR008271">
    <property type="entry name" value="Ser/Thr_kinase_AS"/>
</dbReference>
<comment type="catalytic activity">
    <reaction evidence="10">
        <text>L-seryl-[protein] + ATP = O-phospho-L-seryl-[protein] + ADP + H(+)</text>
        <dbReference type="Rhea" id="RHEA:17989"/>
        <dbReference type="Rhea" id="RHEA-COMP:9863"/>
        <dbReference type="Rhea" id="RHEA-COMP:11604"/>
        <dbReference type="ChEBI" id="CHEBI:15378"/>
        <dbReference type="ChEBI" id="CHEBI:29999"/>
        <dbReference type="ChEBI" id="CHEBI:30616"/>
        <dbReference type="ChEBI" id="CHEBI:83421"/>
        <dbReference type="ChEBI" id="CHEBI:456216"/>
        <dbReference type="EC" id="2.7.11.24"/>
    </reaction>
</comment>
<evidence type="ECO:0000259" key="14">
    <source>
        <dbReference type="PROSITE" id="PS50011"/>
    </source>
</evidence>
<dbReference type="PANTHER" id="PTHR24056:SF164">
    <property type="entry name" value="CYCLIN-DEPENDENT KINASE 21"/>
    <property type="match status" value="1"/>
</dbReference>
<dbReference type="GO" id="GO:0005524">
    <property type="term" value="F:ATP binding"/>
    <property type="evidence" value="ECO:0007669"/>
    <property type="project" value="UniProtKB-UniRule"/>
</dbReference>
<dbReference type="GO" id="GO:0005634">
    <property type="term" value="C:nucleus"/>
    <property type="evidence" value="ECO:0007669"/>
    <property type="project" value="TreeGrafter"/>
</dbReference>
<evidence type="ECO:0000256" key="9">
    <source>
        <dbReference type="ARBA" id="ARBA00047811"/>
    </source>
</evidence>
<dbReference type="InterPro" id="IPR011009">
    <property type="entry name" value="Kinase-like_dom_sf"/>
</dbReference>
<dbReference type="InterPro" id="IPR000719">
    <property type="entry name" value="Prot_kinase_dom"/>
</dbReference>
<evidence type="ECO:0000256" key="7">
    <source>
        <dbReference type="ARBA" id="ARBA00022840"/>
    </source>
</evidence>
<dbReference type="GO" id="GO:0030332">
    <property type="term" value="F:cyclin binding"/>
    <property type="evidence" value="ECO:0007669"/>
    <property type="project" value="TreeGrafter"/>
</dbReference>
<proteinExistence type="inferred from homology"/>
<evidence type="ECO:0000256" key="3">
    <source>
        <dbReference type="ARBA" id="ARBA00022527"/>
    </source>
</evidence>
<evidence type="ECO:0000256" key="2">
    <source>
        <dbReference type="ARBA" id="ARBA00008832"/>
    </source>
</evidence>
<comment type="similarity">
    <text evidence="1">Belongs to the protein kinase superfamily. CMGC Ser/Thr protein kinase family. CDC2/CDKX subfamily.</text>
</comment>
<accession>A0A401SDL9</accession>
<feature type="binding site" evidence="12">
    <location>
        <position position="39"/>
    </location>
    <ligand>
        <name>ATP</name>
        <dbReference type="ChEBI" id="CHEBI:30616"/>
    </ligand>
</feature>
<dbReference type="GO" id="GO:0005737">
    <property type="term" value="C:cytoplasm"/>
    <property type="evidence" value="ECO:0007669"/>
    <property type="project" value="TreeGrafter"/>
</dbReference>
<evidence type="ECO:0000256" key="12">
    <source>
        <dbReference type="PROSITE-ProRule" id="PRU10141"/>
    </source>
</evidence>
<dbReference type="FunFam" id="3.30.200.20:FF:000124">
    <property type="entry name" value="Cyclin-dependent kinase 4"/>
    <property type="match status" value="1"/>
</dbReference>
<evidence type="ECO:0000256" key="10">
    <source>
        <dbReference type="ARBA" id="ARBA00048312"/>
    </source>
</evidence>
<dbReference type="GO" id="GO:0000307">
    <property type="term" value="C:cyclin-dependent protein kinase holoenzyme complex"/>
    <property type="evidence" value="ECO:0007669"/>
    <property type="project" value="TreeGrafter"/>
</dbReference>
<evidence type="ECO:0000256" key="5">
    <source>
        <dbReference type="ARBA" id="ARBA00022741"/>
    </source>
</evidence>
<evidence type="ECO:0000256" key="13">
    <source>
        <dbReference type="RuleBase" id="RU000304"/>
    </source>
</evidence>
<evidence type="ECO:0000256" key="11">
    <source>
        <dbReference type="ARBA" id="ARBA00048367"/>
    </source>
</evidence>
<keyword evidence="5 12" id="KW-0547">Nucleotide-binding</keyword>
<dbReference type="SMART" id="SM00220">
    <property type="entry name" value="S_TKc"/>
    <property type="match status" value="1"/>
</dbReference>
<dbReference type="Gene3D" id="1.10.510.10">
    <property type="entry name" value="Transferase(Phosphotransferase) domain 1"/>
    <property type="match status" value="1"/>
</dbReference>
<dbReference type="GO" id="GO:0010468">
    <property type="term" value="P:regulation of gene expression"/>
    <property type="evidence" value="ECO:0007669"/>
    <property type="project" value="TreeGrafter"/>
</dbReference>
<dbReference type="AlphaFoldDB" id="A0A401SDL9"/>
<evidence type="ECO:0000313" key="16">
    <source>
        <dbReference type="Proteomes" id="UP000287033"/>
    </source>
</evidence>
<organism evidence="15 16">
    <name type="scientific">Chiloscyllium punctatum</name>
    <name type="common">Brownbanded bambooshark</name>
    <name type="synonym">Hemiscyllium punctatum</name>
    <dbReference type="NCBI Taxonomy" id="137246"/>
    <lineage>
        <taxon>Eukaryota</taxon>
        <taxon>Metazoa</taxon>
        <taxon>Chordata</taxon>
        <taxon>Craniata</taxon>
        <taxon>Vertebrata</taxon>
        <taxon>Chondrichthyes</taxon>
        <taxon>Elasmobranchii</taxon>
        <taxon>Galeomorphii</taxon>
        <taxon>Galeoidea</taxon>
        <taxon>Orectolobiformes</taxon>
        <taxon>Hemiscylliidae</taxon>
        <taxon>Chiloscyllium</taxon>
    </lineage>
</organism>